<feature type="transmembrane region" description="Helical" evidence="1">
    <location>
        <begin position="57"/>
        <end position="81"/>
    </location>
</feature>
<dbReference type="OrthoDB" id="4829747at2"/>
<dbReference type="Proteomes" id="UP000240424">
    <property type="component" value="Unassembled WGS sequence"/>
</dbReference>
<proteinExistence type="predicted"/>
<dbReference type="AlphaFoldDB" id="A0A2U3P4W8"/>
<feature type="transmembrane region" description="Helical" evidence="1">
    <location>
        <begin position="12"/>
        <end position="37"/>
    </location>
</feature>
<evidence type="ECO:0000256" key="1">
    <source>
        <dbReference type="SAM" id="Phobius"/>
    </source>
</evidence>
<accession>A0A2U3P4W8</accession>
<dbReference type="RefSeq" id="WP_077077677.1">
    <property type="nucleotide sequence ID" value="NZ_FUEZ01000003.1"/>
</dbReference>
<keyword evidence="1" id="KW-1133">Transmembrane helix</keyword>
<protein>
    <submittedName>
        <fullName evidence="2">Transmembrane protein</fullName>
    </submittedName>
</protein>
<evidence type="ECO:0000313" key="2">
    <source>
        <dbReference type="EMBL" id="SPM38770.1"/>
    </source>
</evidence>
<evidence type="ECO:0000313" key="3">
    <source>
        <dbReference type="Proteomes" id="UP000240424"/>
    </source>
</evidence>
<sequence length="99" mass="10580">MSQFSEWFNYEASLKILFFSMLAGAALPGLFAFGIRLQAVGAGAAGAEGTTSQKNPVLTGLAWLIYALVVTVIVIGVLYIARDFIAHHTGYPFLGAKLK</sequence>
<keyword evidence="1" id="KW-0472">Membrane</keyword>
<dbReference type="EMBL" id="FUEZ01000003">
    <property type="protein sequence ID" value="SPM38770.1"/>
    <property type="molecule type" value="Genomic_DNA"/>
</dbReference>
<keyword evidence="3" id="KW-1185">Reference proteome</keyword>
<keyword evidence="1 2" id="KW-0812">Transmembrane</keyword>
<name>A0A2U3P4W8_9MYCO</name>
<gene>
    <name evidence="2" type="ORF">MNAB215_951</name>
</gene>
<dbReference type="STRING" id="1841861.GCA_900157365_05154"/>
<reference evidence="2 3" key="1">
    <citation type="submission" date="2017-01" db="EMBL/GenBank/DDBJ databases">
        <authorList>
            <consortium name="Urmite Genomes"/>
        </authorList>
    </citation>
    <scope>NUCLEOTIDE SEQUENCE [LARGE SCALE GENOMIC DNA]</scope>
    <source>
        <strain evidence="2 3">AB215</strain>
    </source>
</reference>
<organism evidence="2 3">
    <name type="scientific">Mycobacterium numidiamassiliense</name>
    <dbReference type="NCBI Taxonomy" id="1841861"/>
    <lineage>
        <taxon>Bacteria</taxon>
        <taxon>Bacillati</taxon>
        <taxon>Actinomycetota</taxon>
        <taxon>Actinomycetes</taxon>
        <taxon>Mycobacteriales</taxon>
        <taxon>Mycobacteriaceae</taxon>
        <taxon>Mycobacterium</taxon>
    </lineage>
</organism>